<feature type="compositionally biased region" description="Basic and acidic residues" evidence="1">
    <location>
        <begin position="136"/>
        <end position="167"/>
    </location>
</feature>
<dbReference type="OrthoDB" id="7442477at2759"/>
<dbReference type="EMBL" id="LR824004">
    <property type="protein sequence ID" value="CAH0578356.1"/>
    <property type="molecule type" value="Genomic_DNA"/>
</dbReference>
<feature type="signal peptide" evidence="2">
    <location>
        <begin position="1"/>
        <end position="17"/>
    </location>
</feature>
<dbReference type="AlphaFoldDB" id="A0A9P0BL65"/>
<organism evidence="3 4">
    <name type="scientific">Chrysodeixis includens</name>
    <name type="common">Soybean looper</name>
    <name type="synonym">Pseudoplusia includens</name>
    <dbReference type="NCBI Taxonomy" id="689277"/>
    <lineage>
        <taxon>Eukaryota</taxon>
        <taxon>Metazoa</taxon>
        <taxon>Ecdysozoa</taxon>
        <taxon>Arthropoda</taxon>
        <taxon>Hexapoda</taxon>
        <taxon>Insecta</taxon>
        <taxon>Pterygota</taxon>
        <taxon>Neoptera</taxon>
        <taxon>Endopterygota</taxon>
        <taxon>Lepidoptera</taxon>
        <taxon>Glossata</taxon>
        <taxon>Ditrysia</taxon>
        <taxon>Noctuoidea</taxon>
        <taxon>Noctuidae</taxon>
        <taxon>Plusiinae</taxon>
        <taxon>Chrysodeixis</taxon>
    </lineage>
</organism>
<feature type="chain" id="PRO_5040433211" evidence="2">
    <location>
        <begin position="18"/>
        <end position="414"/>
    </location>
</feature>
<keyword evidence="4" id="KW-1185">Reference proteome</keyword>
<feature type="region of interest" description="Disordered" evidence="1">
    <location>
        <begin position="31"/>
        <end position="167"/>
    </location>
</feature>
<keyword evidence="2" id="KW-0732">Signal</keyword>
<evidence type="ECO:0000313" key="4">
    <source>
        <dbReference type="Proteomes" id="UP001154114"/>
    </source>
</evidence>
<feature type="region of interest" description="Disordered" evidence="1">
    <location>
        <begin position="198"/>
        <end position="229"/>
    </location>
</feature>
<gene>
    <name evidence="3" type="ORF">CINC_LOCUS676</name>
</gene>
<proteinExistence type="predicted"/>
<evidence type="ECO:0000313" key="3">
    <source>
        <dbReference type="EMBL" id="CAH0578356.1"/>
    </source>
</evidence>
<evidence type="ECO:0000256" key="2">
    <source>
        <dbReference type="SAM" id="SignalP"/>
    </source>
</evidence>
<feature type="compositionally biased region" description="Basic residues" evidence="1">
    <location>
        <begin position="124"/>
        <end position="135"/>
    </location>
</feature>
<feature type="compositionally biased region" description="Basic residues" evidence="1">
    <location>
        <begin position="201"/>
        <end position="215"/>
    </location>
</feature>
<sequence>MAHAVLLALACAAAASAARYGDYSGVKMPAYGGGVDYETPRELPAAQPSEDYHGHSPDAPASLDYKYEEEPRIKTEKPTKDSEDSDVWRKPGRKQRGLMRQMDGGSVDVANKYERDEEEAPKYKTSHRYPKHRSRLKSDMLPRDEESPPRRPTKYSRDRKDDVSDINRKYYFPVDKEEFADDKSKEFDEDVKFMNEATTRRVMRRKQRDRHSMKRKPQDDELEADRRMKPEIEGEELRGRQEAQRMRERYRPVLDDDDEEKVQPLLKPKEYEDYEDYYDMKRVYSIKNNLPQLLRRSSDSASRTTGASVAERELKAALGALGARRTRKEVGEADGATLLAAPPLAPLAAPAPRTVLPPPTFRPAAVAAETNKQWNAFIAANDSQRLQISIYVTFLALINCLQRYEYRNISVKPT</sequence>
<protein>
    <submittedName>
        <fullName evidence="3">Uncharacterized protein</fullName>
    </submittedName>
</protein>
<accession>A0A9P0BL65</accession>
<reference evidence="3" key="1">
    <citation type="submission" date="2021-12" db="EMBL/GenBank/DDBJ databases">
        <authorList>
            <person name="King R."/>
        </authorList>
    </citation>
    <scope>NUCLEOTIDE SEQUENCE</scope>
</reference>
<name>A0A9P0BL65_CHRIL</name>
<evidence type="ECO:0000256" key="1">
    <source>
        <dbReference type="SAM" id="MobiDB-lite"/>
    </source>
</evidence>
<dbReference type="Proteomes" id="UP001154114">
    <property type="component" value="Chromosome 1"/>
</dbReference>
<feature type="compositionally biased region" description="Basic and acidic residues" evidence="1">
    <location>
        <begin position="65"/>
        <end position="89"/>
    </location>
</feature>
<feature type="compositionally biased region" description="Basic and acidic residues" evidence="1">
    <location>
        <begin position="216"/>
        <end position="229"/>
    </location>
</feature>